<reference evidence="9" key="1">
    <citation type="submission" date="2015-06" db="EMBL/GenBank/DDBJ databases">
        <title>Complete genome sequence and metabolic analysis of phthalate degradation pathway in Gordonia sp. QH-11.</title>
        <authorList>
            <person name="Jin D."/>
            <person name="Kong X."/>
            <person name="Bai Z."/>
        </authorList>
    </citation>
    <scope>NUCLEOTIDE SEQUENCE [LARGE SCALE GENOMIC DNA]</scope>
    <source>
        <strain evidence="9">QH-11</strain>
    </source>
</reference>
<dbReference type="InterPro" id="IPR020616">
    <property type="entry name" value="Thiolase_N"/>
</dbReference>
<dbReference type="EMBL" id="CP011853">
    <property type="protein sequence ID" value="ALG84457.1"/>
    <property type="molecule type" value="Genomic_DNA"/>
</dbReference>
<gene>
    <name evidence="8" type="ORF">ACH46_08050</name>
</gene>
<comment type="similarity">
    <text evidence="1 5">Belongs to the thiolase-like superfamily. Thiolase family.</text>
</comment>
<dbReference type="RefSeq" id="WP_062392444.1">
    <property type="nucleotide sequence ID" value="NZ_CP011853.1"/>
</dbReference>
<evidence type="ECO:0000256" key="2">
    <source>
        <dbReference type="ARBA" id="ARBA00022679"/>
    </source>
</evidence>
<dbReference type="KEGG" id="goq:ACH46_08050"/>
<dbReference type="Gene3D" id="3.40.47.10">
    <property type="match status" value="2"/>
</dbReference>
<evidence type="ECO:0000313" key="9">
    <source>
        <dbReference type="Proteomes" id="UP000063789"/>
    </source>
</evidence>
<evidence type="ECO:0000256" key="1">
    <source>
        <dbReference type="ARBA" id="ARBA00010982"/>
    </source>
</evidence>
<dbReference type="NCBIfam" id="TIGR01930">
    <property type="entry name" value="AcCoA-C-Actrans"/>
    <property type="match status" value="1"/>
</dbReference>
<feature type="domain" description="Thiolase C-terminal" evidence="7">
    <location>
        <begin position="255"/>
        <end position="375"/>
    </location>
</feature>
<dbReference type="PATRIC" id="fig|1136941.3.peg.1642"/>
<keyword evidence="9" id="KW-1185">Reference proteome</keyword>
<dbReference type="InterPro" id="IPR002155">
    <property type="entry name" value="Thiolase"/>
</dbReference>
<dbReference type="PANTHER" id="PTHR43365:SF1">
    <property type="entry name" value="ACETYL-COA C-ACYLTRANSFERASE"/>
    <property type="match status" value="1"/>
</dbReference>
<feature type="active site" description="Acyl-thioester intermediate" evidence="4">
    <location>
        <position position="89"/>
    </location>
</feature>
<evidence type="ECO:0000259" key="6">
    <source>
        <dbReference type="Pfam" id="PF00108"/>
    </source>
</evidence>
<dbReference type="PIRSF" id="PIRSF000429">
    <property type="entry name" value="Ac-CoA_Ac_transf"/>
    <property type="match status" value="1"/>
</dbReference>
<dbReference type="Proteomes" id="UP000063789">
    <property type="component" value="Chromosome"/>
</dbReference>
<dbReference type="PANTHER" id="PTHR43365">
    <property type="entry name" value="BLR7806 PROTEIN"/>
    <property type="match status" value="1"/>
</dbReference>
<keyword evidence="3 5" id="KW-0012">Acyltransferase</keyword>
<dbReference type="PROSITE" id="PS00737">
    <property type="entry name" value="THIOLASE_2"/>
    <property type="match status" value="1"/>
</dbReference>
<keyword evidence="2 5" id="KW-0808">Transferase</keyword>
<dbReference type="InterPro" id="IPR020617">
    <property type="entry name" value="Thiolase_C"/>
</dbReference>
<dbReference type="SUPFAM" id="SSF53901">
    <property type="entry name" value="Thiolase-like"/>
    <property type="match status" value="2"/>
</dbReference>
<name>A0A0N9NGH0_9ACTN</name>
<dbReference type="InterPro" id="IPR016039">
    <property type="entry name" value="Thiolase-like"/>
</dbReference>
<feature type="domain" description="Thiolase N-terminal" evidence="6">
    <location>
        <begin position="5"/>
        <end position="246"/>
    </location>
</feature>
<evidence type="ECO:0000259" key="7">
    <source>
        <dbReference type="Pfam" id="PF02803"/>
    </source>
</evidence>
<evidence type="ECO:0000313" key="8">
    <source>
        <dbReference type="EMBL" id="ALG84457.1"/>
    </source>
</evidence>
<dbReference type="Pfam" id="PF00108">
    <property type="entry name" value="Thiolase_N"/>
    <property type="match status" value="1"/>
</dbReference>
<proteinExistence type="inferred from homology"/>
<evidence type="ECO:0000256" key="4">
    <source>
        <dbReference type="PIRSR" id="PIRSR000429-1"/>
    </source>
</evidence>
<dbReference type="InterPro" id="IPR020613">
    <property type="entry name" value="Thiolase_CS"/>
</dbReference>
<feature type="active site" description="Proton acceptor" evidence="4">
    <location>
        <position position="333"/>
    </location>
</feature>
<evidence type="ECO:0000256" key="5">
    <source>
        <dbReference type="RuleBase" id="RU003557"/>
    </source>
</evidence>
<dbReference type="OrthoDB" id="9764638at2"/>
<sequence length="377" mass="38638">MTDAVIVDAVRTPIGKRNGALADIHPGDLSAHVLTALADRVGFDPATVDDVIWGCVSQVGDQAGSIGRVGVLAAGWPESVPATVVDRRCGSSQQSVHFAAAGVIAGQYDIAIAGGVESMSRVPMGAARGDGKPYPPSVLERYGVDGFNQGLGAEMMAKRWNLSREQLDAYSARSHERTAAAQDAGAFDGQIAAIPGGLAVDEGLRRGTTVEKLGGLKTPFDPEGVITAGNASQISDGAGALLITSSEIAKANGWTPMARIHTATLAGDDPVIMLTGPIAATKKALARSGLKASDIGAYEVNEAFAPVPMAWQAEIGASDDVLNPVGGAISVGHPLGGSGAILMTRLVHHMRDNGIQYGLQTMCEAGGMANATILELL</sequence>
<feature type="active site" description="Proton acceptor" evidence="4">
    <location>
        <position position="363"/>
    </location>
</feature>
<dbReference type="Pfam" id="PF02803">
    <property type="entry name" value="Thiolase_C"/>
    <property type="match status" value="1"/>
</dbReference>
<dbReference type="STRING" id="1136941.ACH46_08050"/>
<reference evidence="8 9" key="2">
    <citation type="journal article" date="2017" name="Int. J. Syst. Evol. Microbiol.">
        <title>Gordonia phthalatica sp. nov., a di-n-butyl phthalate-degrading bacterium isolated from activated sludge.</title>
        <authorList>
            <person name="Jin D."/>
            <person name="Kong X."/>
            <person name="Jia M."/>
            <person name="Yu X."/>
            <person name="Wang X."/>
            <person name="Zhuang X."/>
            <person name="Deng Y."/>
            <person name="Bai Z."/>
        </authorList>
    </citation>
    <scope>NUCLEOTIDE SEQUENCE [LARGE SCALE GENOMIC DNA]</scope>
    <source>
        <strain evidence="8 9">QH-11</strain>
    </source>
</reference>
<accession>A0A0N9NGH0</accession>
<protein>
    <submittedName>
        <fullName evidence="8">Acetyl-CoA acetyltransferase</fullName>
        <ecNumber evidence="8">2.3.1.9</ecNumber>
    </submittedName>
</protein>
<dbReference type="EC" id="2.3.1.9" evidence="8"/>
<evidence type="ECO:0000256" key="3">
    <source>
        <dbReference type="ARBA" id="ARBA00023315"/>
    </source>
</evidence>
<dbReference type="AlphaFoldDB" id="A0A0N9NGH0"/>
<dbReference type="CDD" id="cd00751">
    <property type="entry name" value="thiolase"/>
    <property type="match status" value="1"/>
</dbReference>
<organism evidence="8 9">
    <name type="scientific">Gordonia phthalatica</name>
    <dbReference type="NCBI Taxonomy" id="1136941"/>
    <lineage>
        <taxon>Bacteria</taxon>
        <taxon>Bacillati</taxon>
        <taxon>Actinomycetota</taxon>
        <taxon>Actinomycetes</taxon>
        <taxon>Mycobacteriales</taxon>
        <taxon>Gordoniaceae</taxon>
        <taxon>Gordonia</taxon>
    </lineage>
</organism>
<dbReference type="GO" id="GO:0003985">
    <property type="term" value="F:acetyl-CoA C-acetyltransferase activity"/>
    <property type="evidence" value="ECO:0007669"/>
    <property type="project" value="UniProtKB-EC"/>
</dbReference>